<dbReference type="RefSeq" id="WP_033080790.1">
    <property type="nucleotide sequence ID" value="NZ_JQEC01000004.1"/>
</dbReference>
<keyword evidence="9 13" id="KW-1133">Transmembrane helix</keyword>
<keyword evidence="5 13" id="KW-1003">Cell membrane</keyword>
<evidence type="ECO:0000256" key="13">
    <source>
        <dbReference type="RuleBase" id="RU364091"/>
    </source>
</evidence>
<keyword evidence="7 13" id="KW-1005">Bacterial flagellum biogenesis</keyword>
<organism evidence="15 16">
    <name type="scientific">Colwellia psychrerythraea</name>
    <name type="common">Vibrio psychroerythus</name>
    <dbReference type="NCBI Taxonomy" id="28229"/>
    <lineage>
        <taxon>Bacteria</taxon>
        <taxon>Pseudomonadati</taxon>
        <taxon>Pseudomonadota</taxon>
        <taxon>Gammaproteobacteria</taxon>
        <taxon>Alteromonadales</taxon>
        <taxon>Colwelliaceae</taxon>
        <taxon>Colwellia</taxon>
    </lineage>
</organism>
<evidence type="ECO:0000256" key="7">
    <source>
        <dbReference type="ARBA" id="ARBA00022795"/>
    </source>
</evidence>
<dbReference type="PANTHER" id="PTHR30531:SF12">
    <property type="entry name" value="FLAGELLAR BIOSYNTHETIC PROTEIN FLHB"/>
    <property type="match status" value="1"/>
</dbReference>
<feature type="transmembrane region" description="Helical" evidence="13">
    <location>
        <begin position="33"/>
        <end position="54"/>
    </location>
</feature>
<evidence type="ECO:0000256" key="3">
    <source>
        <dbReference type="ARBA" id="ARBA00021622"/>
    </source>
</evidence>
<dbReference type="SUPFAM" id="SSF160544">
    <property type="entry name" value="EscU C-terminal domain-like"/>
    <property type="match status" value="1"/>
</dbReference>
<comment type="function">
    <text evidence="12 13">Required for formation of the rod structure in the basal body of the flagellar apparatus. Together with FliI and FliH, may constitute the export apparatus of flagellin.</text>
</comment>
<dbReference type="EMBL" id="JQEC01000004">
    <property type="protein sequence ID" value="KGJ97034.1"/>
    <property type="molecule type" value="Genomic_DNA"/>
</dbReference>
<accession>A0A099L253</accession>
<evidence type="ECO:0000313" key="15">
    <source>
        <dbReference type="EMBL" id="KGJ97034.1"/>
    </source>
</evidence>
<feature type="transmembrane region" description="Helical" evidence="13">
    <location>
        <begin position="150"/>
        <end position="168"/>
    </location>
</feature>
<keyword evidence="4 13" id="KW-0813">Transport</keyword>
<proteinExistence type="inferred from homology"/>
<keyword evidence="15" id="KW-0282">Flagellum</keyword>
<dbReference type="Gene3D" id="6.10.250.2080">
    <property type="match status" value="1"/>
</dbReference>
<gene>
    <name evidence="13" type="primary">flhB</name>
    <name evidence="15" type="ORF">GAB14E_1502</name>
</gene>
<reference evidence="15 16" key="1">
    <citation type="submission" date="2014-08" db="EMBL/GenBank/DDBJ databases">
        <title>Genomic and Phenotypic Diversity of Colwellia psychrerythraea strains from Disparate Marine Basins.</title>
        <authorList>
            <person name="Techtmann S.M."/>
            <person name="Stelling S.C."/>
            <person name="Utturkar S.M."/>
            <person name="Alshibli N."/>
            <person name="Harris A."/>
            <person name="Brown S.D."/>
            <person name="Hazen T.C."/>
        </authorList>
    </citation>
    <scope>NUCLEOTIDE SEQUENCE [LARGE SCALE GENOMIC DNA]</scope>
    <source>
        <strain evidence="15 16">GAB14E</strain>
    </source>
</reference>
<evidence type="ECO:0000256" key="4">
    <source>
        <dbReference type="ARBA" id="ARBA00022448"/>
    </source>
</evidence>
<keyword evidence="15" id="KW-0969">Cilium</keyword>
<dbReference type="Gene3D" id="3.40.1690.10">
    <property type="entry name" value="secretion proteins EscU"/>
    <property type="match status" value="1"/>
</dbReference>
<evidence type="ECO:0000256" key="1">
    <source>
        <dbReference type="ARBA" id="ARBA00004651"/>
    </source>
</evidence>
<comment type="caution">
    <text evidence="15">The sequence shown here is derived from an EMBL/GenBank/DDBJ whole genome shotgun (WGS) entry which is preliminary data.</text>
</comment>
<dbReference type="PANTHER" id="PTHR30531">
    <property type="entry name" value="FLAGELLAR BIOSYNTHETIC PROTEIN FLHB"/>
    <property type="match status" value="1"/>
</dbReference>
<dbReference type="PATRIC" id="fig|28229.3.peg.664"/>
<comment type="similarity">
    <text evidence="2 13">Belongs to the type III secretion exporter family.</text>
</comment>
<feature type="transmembrane region" description="Helical" evidence="13">
    <location>
        <begin position="93"/>
        <end position="118"/>
    </location>
</feature>
<comment type="subcellular location">
    <subcellularLocation>
        <location evidence="1">Cell membrane</location>
        <topology evidence="1">Multi-pass membrane protein</topology>
    </subcellularLocation>
</comment>
<protein>
    <recommendedName>
        <fullName evidence="3 13">Flagellar biosynthetic protein FlhB</fullName>
    </recommendedName>
</protein>
<dbReference type="OrthoDB" id="9807950at2"/>
<sequence length="376" mass="41789">MADSDSGEKSEEPTAKKLTDARKKGQIARSKDLGTFFVLVGSACAMLLMGKALAASMANMMSHMFTLSREQAMDVNALFKVINDGVYQIIPPLMWIFFIVMLAAFVGNTLLGGMSFSWEAMMPKASKLSPIAGFKRMFGVQAAVELIKSILKFFVVFTVAFLLLSGLFEEILGLSRETSPANFEHATTMLLWMFLVLALSIGIIVIIDAPYQVWNHNRQLKMTKQEIKDEHKSSEGSPEIKGRIRRTQYEMSQRRMMQDVPDSDVVITNPTHFSIALKYDAAAGGAPVMSAKGVDEMALHIRTIAKEHQIEIIQSPALARSLYYTAEVGDDIPEELFAAVAQVLAFIFQLNEHKKGNAKKPIPVAKELPIPEDFRY</sequence>
<evidence type="ECO:0000256" key="14">
    <source>
        <dbReference type="SAM" id="MobiDB-lite"/>
    </source>
</evidence>
<name>A0A099L253_COLPS</name>
<feature type="transmembrane region" description="Helical" evidence="13">
    <location>
        <begin position="188"/>
        <end position="211"/>
    </location>
</feature>
<evidence type="ECO:0000256" key="9">
    <source>
        <dbReference type="ARBA" id="ARBA00022989"/>
    </source>
</evidence>
<dbReference type="GO" id="GO:0005886">
    <property type="term" value="C:plasma membrane"/>
    <property type="evidence" value="ECO:0007669"/>
    <property type="project" value="UniProtKB-SubCell"/>
</dbReference>
<evidence type="ECO:0000256" key="11">
    <source>
        <dbReference type="ARBA" id="ARBA00023225"/>
    </source>
</evidence>
<dbReference type="GO" id="GO:0009306">
    <property type="term" value="P:protein secretion"/>
    <property type="evidence" value="ECO:0007669"/>
    <property type="project" value="InterPro"/>
</dbReference>
<dbReference type="InterPro" id="IPR006136">
    <property type="entry name" value="FlhB"/>
</dbReference>
<dbReference type="AlphaFoldDB" id="A0A099L253"/>
<dbReference type="Pfam" id="PF01312">
    <property type="entry name" value="Bac_export_2"/>
    <property type="match status" value="1"/>
</dbReference>
<dbReference type="GO" id="GO:0044780">
    <property type="term" value="P:bacterial-type flagellum assembly"/>
    <property type="evidence" value="ECO:0007669"/>
    <property type="project" value="InterPro"/>
</dbReference>
<keyword evidence="11 13" id="KW-1006">Bacterial flagellum protein export</keyword>
<dbReference type="PRINTS" id="PR00950">
    <property type="entry name" value="TYPE3IMSPROT"/>
</dbReference>
<evidence type="ECO:0000256" key="12">
    <source>
        <dbReference type="ARBA" id="ARBA00025078"/>
    </source>
</evidence>
<evidence type="ECO:0000256" key="2">
    <source>
        <dbReference type="ARBA" id="ARBA00010690"/>
    </source>
</evidence>
<evidence type="ECO:0000256" key="5">
    <source>
        <dbReference type="ARBA" id="ARBA00022475"/>
    </source>
</evidence>
<evidence type="ECO:0000256" key="8">
    <source>
        <dbReference type="ARBA" id="ARBA00022927"/>
    </source>
</evidence>
<dbReference type="Proteomes" id="UP000029868">
    <property type="component" value="Unassembled WGS sequence"/>
</dbReference>
<keyword evidence="15" id="KW-0966">Cell projection</keyword>
<dbReference type="NCBIfam" id="TIGR00328">
    <property type="entry name" value="flhB"/>
    <property type="match status" value="1"/>
</dbReference>
<keyword evidence="8 13" id="KW-0653">Protein transport</keyword>
<evidence type="ECO:0000256" key="10">
    <source>
        <dbReference type="ARBA" id="ARBA00023136"/>
    </source>
</evidence>
<keyword evidence="6 13" id="KW-0812">Transmembrane</keyword>
<dbReference type="InterPro" id="IPR029025">
    <property type="entry name" value="T3SS_substrate_exporter_C"/>
</dbReference>
<dbReference type="InterPro" id="IPR006135">
    <property type="entry name" value="T3SS_substrate_exporter"/>
</dbReference>
<evidence type="ECO:0000256" key="6">
    <source>
        <dbReference type="ARBA" id="ARBA00022692"/>
    </source>
</evidence>
<keyword evidence="10 13" id="KW-0472">Membrane</keyword>
<evidence type="ECO:0000313" key="16">
    <source>
        <dbReference type="Proteomes" id="UP000029868"/>
    </source>
</evidence>
<feature type="region of interest" description="Disordered" evidence="14">
    <location>
        <begin position="1"/>
        <end position="23"/>
    </location>
</feature>